<protein>
    <submittedName>
        <fullName evidence="3">Uncharacterized protein</fullName>
    </submittedName>
</protein>
<keyword evidence="2" id="KW-0812">Transmembrane</keyword>
<gene>
    <name evidence="3" type="ORF">ParKJ_14905</name>
</gene>
<dbReference type="RefSeq" id="WP_106355773.1">
    <property type="nucleotide sequence ID" value="NZ_JAHNIZ010000052.1"/>
</dbReference>
<proteinExistence type="predicted"/>
<evidence type="ECO:0000256" key="1">
    <source>
        <dbReference type="SAM" id="MobiDB-lite"/>
    </source>
</evidence>
<dbReference type="EMBL" id="JANSLM010000004">
    <property type="protein sequence ID" value="MDT8838704.1"/>
    <property type="molecule type" value="Genomic_DNA"/>
</dbReference>
<name>A0AAP5Q8M3_9BURK</name>
<evidence type="ECO:0000313" key="4">
    <source>
        <dbReference type="Proteomes" id="UP001246473"/>
    </source>
</evidence>
<sequence length="70" mass="8053">MDNLHKEVQQEALEDQGIRTFSRNRNAPKRKKRRATLTERICYFLAFLCALGLIGIVAVHFMPDPPADIQ</sequence>
<feature type="region of interest" description="Disordered" evidence="1">
    <location>
        <begin position="15"/>
        <end position="34"/>
    </location>
</feature>
<dbReference type="Proteomes" id="UP001246473">
    <property type="component" value="Unassembled WGS sequence"/>
</dbReference>
<comment type="caution">
    <text evidence="3">The sequence shown here is derived from an EMBL/GenBank/DDBJ whole genome shotgun (WGS) entry which is preliminary data.</text>
</comment>
<feature type="transmembrane region" description="Helical" evidence="2">
    <location>
        <begin position="41"/>
        <end position="62"/>
    </location>
</feature>
<organism evidence="3 4">
    <name type="scientific">Paraburkholderia fungorum</name>
    <dbReference type="NCBI Taxonomy" id="134537"/>
    <lineage>
        <taxon>Bacteria</taxon>
        <taxon>Pseudomonadati</taxon>
        <taxon>Pseudomonadota</taxon>
        <taxon>Betaproteobacteria</taxon>
        <taxon>Burkholderiales</taxon>
        <taxon>Burkholderiaceae</taxon>
        <taxon>Paraburkholderia</taxon>
    </lineage>
</organism>
<evidence type="ECO:0000313" key="3">
    <source>
        <dbReference type="EMBL" id="MDT8838704.1"/>
    </source>
</evidence>
<keyword evidence="2" id="KW-1133">Transmembrane helix</keyword>
<keyword evidence="2" id="KW-0472">Membrane</keyword>
<accession>A0AAP5Q8M3</accession>
<reference evidence="3" key="1">
    <citation type="submission" date="2022-08" db="EMBL/GenBank/DDBJ databases">
        <authorList>
            <person name="Kim S.-J."/>
        </authorList>
    </citation>
    <scope>NUCLEOTIDE SEQUENCE</scope>
    <source>
        <strain evidence="3">KJ</strain>
    </source>
</reference>
<dbReference type="AlphaFoldDB" id="A0AAP5Q8M3"/>
<evidence type="ECO:0000256" key="2">
    <source>
        <dbReference type="SAM" id="Phobius"/>
    </source>
</evidence>